<evidence type="ECO:0000313" key="2">
    <source>
        <dbReference type="Proteomes" id="UP000518892"/>
    </source>
</evidence>
<dbReference type="EMBL" id="JACHXR010000002">
    <property type="protein sequence ID" value="MBB3230031.1"/>
    <property type="molecule type" value="Genomic_DNA"/>
</dbReference>
<protein>
    <submittedName>
        <fullName evidence="1">Uncharacterized protein</fullName>
    </submittedName>
</protein>
<comment type="caution">
    <text evidence="1">The sequence shown here is derived from an EMBL/GenBank/DDBJ whole genome shotgun (WGS) entry which is preliminary data.</text>
</comment>
<accession>A0A7W5ERL8</accession>
<dbReference type="RefSeq" id="WP_183382541.1">
    <property type="nucleotide sequence ID" value="NZ_JACHXR010000002.1"/>
</dbReference>
<name>A0A7W5ERL8_9GAMM</name>
<evidence type="ECO:0000313" key="1">
    <source>
        <dbReference type="EMBL" id="MBB3230031.1"/>
    </source>
</evidence>
<organism evidence="1 2">
    <name type="scientific">Halomonas stenophila</name>
    <dbReference type="NCBI Taxonomy" id="795312"/>
    <lineage>
        <taxon>Bacteria</taxon>
        <taxon>Pseudomonadati</taxon>
        <taxon>Pseudomonadota</taxon>
        <taxon>Gammaproteobacteria</taxon>
        <taxon>Oceanospirillales</taxon>
        <taxon>Halomonadaceae</taxon>
        <taxon>Halomonas</taxon>
    </lineage>
</organism>
<sequence length="49" mass="4994">MSSSRPMTPCDPQTAPVAVTAARGQGSVGGIDRYWPGDWFSAGVPAAVS</sequence>
<dbReference type="AlphaFoldDB" id="A0A7W5ERL8"/>
<gene>
    <name evidence="1" type="ORF">FHR97_000865</name>
</gene>
<reference evidence="1 2" key="1">
    <citation type="submission" date="2020-08" db="EMBL/GenBank/DDBJ databases">
        <title>Genomic Encyclopedia of Type Strains, Phase III (KMG-III): the genomes of soil and plant-associated and newly described type strains.</title>
        <authorList>
            <person name="Whitman W."/>
        </authorList>
    </citation>
    <scope>NUCLEOTIDE SEQUENCE [LARGE SCALE GENOMIC DNA]</scope>
    <source>
        <strain evidence="1 2">CECT 7744</strain>
    </source>
</reference>
<dbReference type="Proteomes" id="UP000518892">
    <property type="component" value="Unassembled WGS sequence"/>
</dbReference>
<proteinExistence type="predicted"/>
<keyword evidence="2" id="KW-1185">Reference proteome</keyword>